<gene>
    <name evidence="1" type="ORF">UFOVP84_178</name>
</gene>
<evidence type="ECO:0000313" key="1">
    <source>
        <dbReference type="EMBL" id="CAB4127420.1"/>
    </source>
</evidence>
<accession>A0A6J5L4C3</accession>
<protein>
    <submittedName>
        <fullName evidence="1">Uncharacterized protein</fullName>
    </submittedName>
</protein>
<reference evidence="1" key="1">
    <citation type="submission" date="2020-04" db="EMBL/GenBank/DDBJ databases">
        <authorList>
            <person name="Chiriac C."/>
            <person name="Salcher M."/>
            <person name="Ghai R."/>
            <person name="Kavagutti S V."/>
        </authorList>
    </citation>
    <scope>NUCLEOTIDE SEQUENCE</scope>
</reference>
<organism evidence="1">
    <name type="scientific">uncultured Caudovirales phage</name>
    <dbReference type="NCBI Taxonomy" id="2100421"/>
    <lineage>
        <taxon>Viruses</taxon>
        <taxon>Duplodnaviria</taxon>
        <taxon>Heunggongvirae</taxon>
        <taxon>Uroviricota</taxon>
        <taxon>Caudoviricetes</taxon>
        <taxon>Peduoviridae</taxon>
        <taxon>Maltschvirus</taxon>
        <taxon>Maltschvirus maltsch</taxon>
    </lineage>
</organism>
<sequence length="49" mass="5444">MAAVIKKCSCKEGQAAKYQDKEYGQGNRVMNEDLKKGYSCTVCGTRHSK</sequence>
<proteinExistence type="predicted"/>
<dbReference type="EMBL" id="LR796208">
    <property type="protein sequence ID" value="CAB4127420.1"/>
    <property type="molecule type" value="Genomic_DNA"/>
</dbReference>
<name>A0A6J5L4C3_9CAUD</name>